<dbReference type="SUPFAM" id="SSF49599">
    <property type="entry name" value="TRAF domain-like"/>
    <property type="match status" value="1"/>
</dbReference>
<name>A0ABD2K654_9BILA</name>
<sequence length="195" mass="22631">MEDKVTLVIDVFVEEEENEEKFDSDSDPNKSNGQIVMEIDKVSEFAREIHLSERNSEPVKIKGISWKIVALIIPEKDKKTDKCFLGFALECSPQKDPRWRSCECSATFRIVSQKNRKDDFTEKFDEKQIFSAIKCQGFHTLITFEELMDPSEGLYVELSGTGIFDKNRDRDLPGPEKIFEQKFAVVYRMNNFRAP</sequence>
<reference evidence="2 3" key="1">
    <citation type="submission" date="2024-10" db="EMBL/GenBank/DDBJ databases">
        <authorList>
            <person name="Kim D."/>
        </authorList>
    </citation>
    <scope>NUCLEOTIDE SEQUENCE [LARGE SCALE GENOMIC DNA]</scope>
    <source>
        <strain evidence="2">BH-2024</strain>
    </source>
</reference>
<organism evidence="2 3">
    <name type="scientific">Heterodera trifolii</name>
    <dbReference type="NCBI Taxonomy" id="157864"/>
    <lineage>
        <taxon>Eukaryota</taxon>
        <taxon>Metazoa</taxon>
        <taxon>Ecdysozoa</taxon>
        <taxon>Nematoda</taxon>
        <taxon>Chromadorea</taxon>
        <taxon>Rhabditida</taxon>
        <taxon>Tylenchina</taxon>
        <taxon>Tylenchomorpha</taxon>
        <taxon>Tylenchoidea</taxon>
        <taxon>Heteroderidae</taxon>
        <taxon>Heteroderinae</taxon>
        <taxon>Heterodera</taxon>
    </lineage>
</organism>
<protein>
    <recommendedName>
        <fullName evidence="1">MATH domain-containing protein</fullName>
    </recommendedName>
</protein>
<evidence type="ECO:0000313" key="2">
    <source>
        <dbReference type="EMBL" id="KAL3098386.1"/>
    </source>
</evidence>
<dbReference type="Gene3D" id="2.60.210.10">
    <property type="entry name" value="Apoptosis, Tumor Necrosis Factor Receptor Associated Protein 2, Chain A"/>
    <property type="match status" value="1"/>
</dbReference>
<accession>A0ABD2K654</accession>
<dbReference type="Proteomes" id="UP001620626">
    <property type="component" value="Unassembled WGS sequence"/>
</dbReference>
<feature type="domain" description="MATH" evidence="1">
    <location>
        <begin position="35"/>
        <end position="155"/>
    </location>
</feature>
<dbReference type="InterPro" id="IPR008974">
    <property type="entry name" value="TRAF-like"/>
</dbReference>
<gene>
    <name evidence="2" type="ORF">niasHT_022750</name>
</gene>
<dbReference type="EMBL" id="JBICBT010000824">
    <property type="protein sequence ID" value="KAL3098386.1"/>
    <property type="molecule type" value="Genomic_DNA"/>
</dbReference>
<dbReference type="CDD" id="cd00121">
    <property type="entry name" value="MATH"/>
    <property type="match status" value="1"/>
</dbReference>
<proteinExistence type="predicted"/>
<evidence type="ECO:0000259" key="1">
    <source>
        <dbReference type="Pfam" id="PF22486"/>
    </source>
</evidence>
<dbReference type="Pfam" id="PF22486">
    <property type="entry name" value="MATH_2"/>
    <property type="match status" value="1"/>
</dbReference>
<dbReference type="InterPro" id="IPR002083">
    <property type="entry name" value="MATH/TRAF_dom"/>
</dbReference>
<keyword evidence="3" id="KW-1185">Reference proteome</keyword>
<comment type="caution">
    <text evidence="2">The sequence shown here is derived from an EMBL/GenBank/DDBJ whole genome shotgun (WGS) entry which is preliminary data.</text>
</comment>
<dbReference type="AlphaFoldDB" id="A0ABD2K654"/>
<evidence type="ECO:0000313" key="3">
    <source>
        <dbReference type="Proteomes" id="UP001620626"/>
    </source>
</evidence>